<dbReference type="OrthoDB" id="9802377at2"/>
<comment type="pathway">
    <text evidence="3 11">Pyrimidine metabolism; UMP biosynthesis via de novo pathway; orotate from (S)-dihydroorotate (quinone route): step 1/1.</text>
</comment>
<comment type="function">
    <text evidence="1 11">Catalyzes the conversion of dihydroorotate to orotate with quinone as electron acceptor.</text>
</comment>
<evidence type="ECO:0000313" key="14">
    <source>
        <dbReference type="Proteomes" id="UP000223606"/>
    </source>
</evidence>
<feature type="binding site" evidence="11">
    <location>
        <position position="215"/>
    </location>
    <ligand>
        <name>FMN</name>
        <dbReference type="ChEBI" id="CHEBI:58210"/>
    </ligand>
</feature>
<feature type="domain" description="Dihydroorotate dehydrogenase catalytic" evidence="12">
    <location>
        <begin position="45"/>
        <end position="337"/>
    </location>
</feature>
<dbReference type="PROSITE" id="PS00911">
    <property type="entry name" value="DHODEHASE_1"/>
    <property type="match status" value="1"/>
</dbReference>
<evidence type="ECO:0000256" key="4">
    <source>
        <dbReference type="ARBA" id="ARBA00005359"/>
    </source>
</evidence>
<dbReference type="GO" id="GO:0005737">
    <property type="term" value="C:cytoplasm"/>
    <property type="evidence" value="ECO:0007669"/>
    <property type="project" value="InterPro"/>
</dbReference>
<evidence type="ECO:0000259" key="12">
    <source>
        <dbReference type="Pfam" id="PF01180"/>
    </source>
</evidence>
<dbReference type="Pfam" id="PF01180">
    <property type="entry name" value="DHO_dh"/>
    <property type="match status" value="1"/>
</dbReference>
<dbReference type="GO" id="GO:0106430">
    <property type="term" value="F:dihydroorotate dehydrogenase (quinone) activity"/>
    <property type="evidence" value="ECO:0007669"/>
    <property type="project" value="UniProtKB-EC"/>
</dbReference>
<keyword evidence="9 11" id="KW-0472">Membrane</keyword>
<evidence type="ECO:0000256" key="7">
    <source>
        <dbReference type="ARBA" id="ARBA00022975"/>
    </source>
</evidence>
<dbReference type="AlphaFoldDB" id="A0A2C9DDU0"/>
<dbReference type="GO" id="GO:0044205">
    <property type="term" value="P:'de novo' UMP biosynthetic process"/>
    <property type="evidence" value="ECO:0007669"/>
    <property type="project" value="UniProtKB-UniRule"/>
</dbReference>
<feature type="binding site" evidence="11">
    <location>
        <begin position="244"/>
        <end position="245"/>
    </location>
    <ligand>
        <name>substrate</name>
    </ligand>
</feature>
<evidence type="ECO:0000256" key="8">
    <source>
        <dbReference type="ARBA" id="ARBA00023002"/>
    </source>
</evidence>
<feature type="binding site" evidence="11">
    <location>
        <position position="175"/>
    </location>
    <ligand>
        <name>substrate</name>
    </ligand>
</feature>
<dbReference type="PANTHER" id="PTHR48109:SF4">
    <property type="entry name" value="DIHYDROOROTATE DEHYDROGENASE (QUINONE), MITOCHONDRIAL"/>
    <property type="match status" value="1"/>
</dbReference>
<name>A0A2C9DDU0_9HYPH</name>
<dbReference type="GO" id="GO:0005886">
    <property type="term" value="C:plasma membrane"/>
    <property type="evidence" value="ECO:0007669"/>
    <property type="project" value="UniProtKB-SubCell"/>
</dbReference>
<organism evidence="13 14">
    <name type="scientific">Hartmannibacter diazotrophicus</name>
    <dbReference type="NCBI Taxonomy" id="1482074"/>
    <lineage>
        <taxon>Bacteria</taxon>
        <taxon>Pseudomonadati</taxon>
        <taxon>Pseudomonadota</taxon>
        <taxon>Alphaproteobacteria</taxon>
        <taxon>Hyphomicrobiales</taxon>
        <taxon>Pleomorphomonadaceae</taxon>
        <taxon>Hartmannibacter</taxon>
    </lineage>
</organism>
<evidence type="ECO:0000256" key="1">
    <source>
        <dbReference type="ARBA" id="ARBA00003125"/>
    </source>
</evidence>
<feature type="binding site" evidence="11">
    <location>
        <position position="170"/>
    </location>
    <ligand>
        <name>substrate</name>
    </ligand>
</feature>
<proteinExistence type="inferred from homology"/>
<comment type="subcellular location">
    <subcellularLocation>
        <location evidence="11">Cell membrane</location>
        <topology evidence="11">Peripheral membrane protein</topology>
    </subcellularLocation>
    <subcellularLocation>
        <location evidence="2">Membrane</location>
    </subcellularLocation>
</comment>
<keyword evidence="6 11" id="KW-0288">FMN</keyword>
<evidence type="ECO:0000256" key="9">
    <source>
        <dbReference type="ARBA" id="ARBA00023136"/>
    </source>
</evidence>
<feature type="binding site" evidence="11">
    <location>
        <position position="243"/>
    </location>
    <ligand>
        <name>FMN</name>
        <dbReference type="ChEBI" id="CHEBI:58210"/>
    </ligand>
</feature>
<dbReference type="InterPro" id="IPR013785">
    <property type="entry name" value="Aldolase_TIM"/>
</dbReference>
<keyword evidence="14" id="KW-1185">Reference proteome</keyword>
<dbReference type="NCBIfam" id="NF003645">
    <property type="entry name" value="PRK05286.1-2"/>
    <property type="match status" value="1"/>
</dbReference>
<feature type="binding site" evidence="11">
    <location>
        <position position="65"/>
    </location>
    <ligand>
        <name>substrate</name>
    </ligand>
</feature>
<dbReference type="NCBIfam" id="NF003652">
    <property type="entry name" value="PRK05286.2-5"/>
    <property type="match status" value="1"/>
</dbReference>
<comment type="cofactor">
    <cofactor evidence="11">
        <name>FMN</name>
        <dbReference type="ChEBI" id="CHEBI:58210"/>
    </cofactor>
    <text evidence="11">Binds 1 FMN per subunit.</text>
</comment>
<dbReference type="Gene3D" id="3.20.20.70">
    <property type="entry name" value="Aldolase class I"/>
    <property type="match status" value="1"/>
</dbReference>
<dbReference type="CDD" id="cd04738">
    <property type="entry name" value="DHOD_2_like"/>
    <property type="match status" value="1"/>
</dbReference>
<dbReference type="RefSeq" id="WP_099558551.1">
    <property type="nucleotide sequence ID" value="NZ_LT960614.1"/>
</dbReference>
<feature type="binding site" evidence="11">
    <location>
        <position position="170"/>
    </location>
    <ligand>
        <name>FMN</name>
        <dbReference type="ChEBI" id="CHEBI:58210"/>
    </ligand>
</feature>
<dbReference type="EC" id="1.3.5.2" evidence="11"/>
<keyword evidence="5 11" id="KW-0285">Flavoprotein</keyword>
<comment type="catalytic activity">
    <reaction evidence="10 11">
        <text>(S)-dihydroorotate + a quinone = orotate + a quinol</text>
        <dbReference type="Rhea" id="RHEA:30187"/>
        <dbReference type="ChEBI" id="CHEBI:24646"/>
        <dbReference type="ChEBI" id="CHEBI:30839"/>
        <dbReference type="ChEBI" id="CHEBI:30864"/>
        <dbReference type="ChEBI" id="CHEBI:132124"/>
        <dbReference type="EC" id="1.3.5.2"/>
    </reaction>
</comment>
<evidence type="ECO:0000256" key="10">
    <source>
        <dbReference type="ARBA" id="ARBA00048639"/>
    </source>
</evidence>
<evidence type="ECO:0000256" key="11">
    <source>
        <dbReference type="HAMAP-Rule" id="MF_00225"/>
    </source>
</evidence>
<comment type="similarity">
    <text evidence="4 11">Belongs to the dihydroorotate dehydrogenase family. Type 2 subfamily.</text>
</comment>
<keyword evidence="8 11" id="KW-0560">Oxidoreductase</keyword>
<reference evidence="14" key="1">
    <citation type="submission" date="2017-09" db="EMBL/GenBank/DDBJ databases">
        <title>Genome sequence of Nannocystis excedens DSM 71.</title>
        <authorList>
            <person name="Blom J."/>
        </authorList>
    </citation>
    <scope>NUCLEOTIDE SEQUENCE [LARGE SCALE GENOMIC DNA]</scope>
    <source>
        <strain evidence="14">type strain: E19</strain>
    </source>
</reference>
<keyword evidence="11" id="KW-1003">Cell membrane</keyword>
<accession>A0A2C9DDU0</accession>
<feature type="binding site" evidence="11">
    <location>
        <position position="294"/>
    </location>
    <ligand>
        <name>FMN</name>
        <dbReference type="ChEBI" id="CHEBI:58210"/>
    </ligand>
</feature>
<dbReference type="GO" id="GO:0006207">
    <property type="term" value="P:'de novo' pyrimidine nucleobase biosynthetic process"/>
    <property type="evidence" value="ECO:0007669"/>
    <property type="project" value="UniProtKB-UniRule"/>
</dbReference>
<dbReference type="EMBL" id="LT960614">
    <property type="protein sequence ID" value="SON58340.1"/>
    <property type="molecule type" value="Genomic_DNA"/>
</dbReference>
<dbReference type="Proteomes" id="UP000223606">
    <property type="component" value="Chromosome 1"/>
</dbReference>
<gene>
    <name evidence="11 13" type="primary">pyrD</name>
    <name evidence="13" type="ORF">HDIA_4799</name>
</gene>
<feature type="binding site" evidence="11">
    <location>
        <begin position="61"/>
        <end position="65"/>
    </location>
    <ligand>
        <name>FMN</name>
        <dbReference type="ChEBI" id="CHEBI:58210"/>
    </ligand>
</feature>
<dbReference type="HAMAP" id="MF_00225">
    <property type="entry name" value="DHO_dh_type2"/>
    <property type="match status" value="1"/>
</dbReference>
<sequence>MSVYGLFQRALMPFVDGERAHELTIATLKAGLIPPVTPVRDPRIHVKLWDLDFSNPVGMAAGFDKNAEVPDALLKLGFGFAEVGTLTPRPQPGNPRPRIFRDPAARAVVNRLGFNNEGHEAALARLKARAGRGGIVGVNVGANKDADDRMADYVTGIRTFAAFASYFTVNISSPNTPGLRDLQARDALDDLLARVMAAREETVAGAGHRVPVLLKIAPDVTDEGLADIAEVALARKIDGLIVSNTTLERNDVSAELAAEAGGLSGRPLFHRSTVILARMRRLVGPELPIVGVGGIASGADAFAKIAAGADLVQLYTGFVYEGPGLATAICRDLLALMERSGLSSLADLKGRDTEIWADKTP</sequence>
<evidence type="ECO:0000256" key="6">
    <source>
        <dbReference type="ARBA" id="ARBA00022643"/>
    </source>
</evidence>
<evidence type="ECO:0000256" key="3">
    <source>
        <dbReference type="ARBA" id="ARBA00005161"/>
    </source>
</evidence>
<dbReference type="KEGG" id="hdi:HDIA_4799"/>
<feature type="binding site" evidence="11">
    <location>
        <position position="139"/>
    </location>
    <ligand>
        <name>FMN</name>
        <dbReference type="ChEBI" id="CHEBI:58210"/>
    </ligand>
</feature>
<feature type="binding site" evidence="11">
    <location>
        <position position="85"/>
    </location>
    <ligand>
        <name>FMN</name>
        <dbReference type="ChEBI" id="CHEBI:58210"/>
    </ligand>
</feature>
<protein>
    <recommendedName>
        <fullName evidence="11">Dihydroorotate dehydrogenase (quinone)</fullName>
        <ecNumber evidence="11">1.3.5.2</ecNumber>
    </recommendedName>
    <alternativeName>
        <fullName evidence="11">DHOdehase</fullName>
        <shortName evidence="11">DHOD</shortName>
        <shortName evidence="11">DHODase</shortName>
    </alternativeName>
    <alternativeName>
        <fullName evidence="11">Dihydroorotate oxidase</fullName>
    </alternativeName>
</protein>
<keyword evidence="7 11" id="KW-0665">Pyrimidine biosynthesis</keyword>
<evidence type="ECO:0000256" key="5">
    <source>
        <dbReference type="ARBA" id="ARBA00022630"/>
    </source>
</evidence>
<feature type="binding site" evidence="11">
    <location>
        <position position="265"/>
    </location>
    <ligand>
        <name>FMN</name>
        <dbReference type="ChEBI" id="CHEBI:58210"/>
    </ligand>
</feature>
<feature type="active site" description="Nucleophile" evidence="11">
    <location>
        <position position="173"/>
    </location>
</feature>
<evidence type="ECO:0000313" key="13">
    <source>
        <dbReference type="EMBL" id="SON58340.1"/>
    </source>
</evidence>
<evidence type="ECO:0000256" key="2">
    <source>
        <dbReference type="ARBA" id="ARBA00004370"/>
    </source>
</evidence>
<dbReference type="PROSITE" id="PS00912">
    <property type="entry name" value="DHODEHASE_2"/>
    <property type="match status" value="1"/>
</dbReference>
<dbReference type="SUPFAM" id="SSF51395">
    <property type="entry name" value="FMN-linked oxidoreductases"/>
    <property type="match status" value="1"/>
</dbReference>
<dbReference type="PANTHER" id="PTHR48109">
    <property type="entry name" value="DIHYDROOROTATE DEHYDROGENASE (QUINONE), MITOCHONDRIAL-RELATED"/>
    <property type="match status" value="1"/>
</dbReference>
<dbReference type="NCBIfam" id="TIGR01036">
    <property type="entry name" value="pyrD_sub2"/>
    <property type="match status" value="1"/>
</dbReference>
<dbReference type="InterPro" id="IPR005720">
    <property type="entry name" value="Dihydroorotate_DH_cat"/>
</dbReference>
<feature type="binding site" evidence="11">
    <location>
        <begin position="315"/>
        <end position="316"/>
    </location>
    <ligand>
        <name>FMN</name>
        <dbReference type="ChEBI" id="CHEBI:58210"/>
    </ligand>
</feature>
<dbReference type="InterPro" id="IPR050074">
    <property type="entry name" value="DHO_dehydrogenase"/>
</dbReference>
<dbReference type="InterPro" id="IPR001295">
    <property type="entry name" value="Dihydroorotate_DH_CS"/>
</dbReference>
<feature type="binding site" evidence="11">
    <location>
        <begin position="110"/>
        <end position="114"/>
    </location>
    <ligand>
        <name>substrate</name>
    </ligand>
</feature>
<dbReference type="InterPro" id="IPR005719">
    <property type="entry name" value="Dihydroorotate_DH_2"/>
</dbReference>
<comment type="subunit">
    <text evidence="11">Monomer.</text>
</comment>
<dbReference type="UniPathway" id="UPA00070">
    <property type="reaction ID" value="UER00946"/>
</dbReference>